<dbReference type="Proteomes" id="UP000326289">
    <property type="component" value="Unassembled WGS sequence"/>
</dbReference>
<accession>A0A5N6J3H4</accession>
<evidence type="ECO:0000313" key="1">
    <source>
        <dbReference type="EMBL" id="KAB8272819.1"/>
    </source>
</evidence>
<proteinExistence type="predicted"/>
<name>A0A5N6J3H4_9EURO</name>
<dbReference type="AlphaFoldDB" id="A0A5N6J3H4"/>
<organism evidence="1 2">
    <name type="scientific">Aspergillus minisclerotigenes</name>
    <dbReference type="NCBI Taxonomy" id="656917"/>
    <lineage>
        <taxon>Eukaryota</taxon>
        <taxon>Fungi</taxon>
        <taxon>Dikarya</taxon>
        <taxon>Ascomycota</taxon>
        <taxon>Pezizomycotina</taxon>
        <taxon>Eurotiomycetes</taxon>
        <taxon>Eurotiomycetidae</taxon>
        <taxon>Eurotiales</taxon>
        <taxon>Aspergillaceae</taxon>
        <taxon>Aspergillus</taxon>
        <taxon>Aspergillus subgen. Circumdati</taxon>
    </lineage>
</organism>
<evidence type="ECO:0000313" key="2">
    <source>
        <dbReference type="Proteomes" id="UP000326289"/>
    </source>
</evidence>
<dbReference type="EMBL" id="ML732801">
    <property type="protein sequence ID" value="KAB8272819.1"/>
    <property type="molecule type" value="Genomic_DNA"/>
</dbReference>
<keyword evidence="2" id="KW-1185">Reference proteome</keyword>
<sequence>MDNPEGAIEGATGYIGGNALFVLYEDGFGWEYCALVGSQGKADQISRQFHGRGPLEDEAQNANIVHWGLRQHSPDRLAWDIHTSRIGIRTVKDLEGKACRQQRQKAYNNRDGMNDLINMPDQALHRNLDKIALSPGLDPLATVKTAIVCPPAIHGLDSRSELGLPGASGSGSGWWWSRATWGEEGYYLFKNGHVDWGEVQLAIPRAAYGEGPIESPDLDVLNFDQTA</sequence>
<protein>
    <submittedName>
        <fullName evidence="1">Uncharacterized protein</fullName>
    </submittedName>
</protein>
<gene>
    <name evidence="1" type="ORF">BDV30DRAFT_227032</name>
</gene>
<reference evidence="1 2" key="1">
    <citation type="submission" date="2019-04" db="EMBL/GenBank/DDBJ databases">
        <title>Fungal friends and foes A comparative genomics study of 23 Aspergillus species from section Flavi.</title>
        <authorList>
            <consortium name="DOE Joint Genome Institute"/>
            <person name="Kjaerbolling I."/>
            <person name="Vesth T.C."/>
            <person name="Frisvad J.C."/>
            <person name="Nybo J.L."/>
            <person name="Theobald S."/>
            <person name="Kildgaard S."/>
            <person name="Petersen T.I."/>
            <person name="Kuo A."/>
            <person name="Sato A."/>
            <person name="Lyhne E.K."/>
            <person name="Kogle M.E."/>
            <person name="Wiebenga A."/>
            <person name="Kun R.S."/>
            <person name="Lubbers R.J."/>
            <person name="Makela M.R."/>
            <person name="Barry K."/>
            <person name="Chovatia M."/>
            <person name="Clum A."/>
            <person name="Daum C."/>
            <person name="Haridas S."/>
            <person name="He G."/>
            <person name="LaButti K."/>
            <person name="Lipzen A."/>
            <person name="Mondo S."/>
            <person name="Pangilinan J."/>
            <person name="Riley R."/>
            <person name="Salamov A."/>
            <person name="Simmons B.A."/>
            <person name="Magnuson J.K."/>
            <person name="Henrissat B."/>
            <person name="Mortensen U.H."/>
            <person name="Larsen T.O."/>
            <person name="De vries R.P."/>
            <person name="Grigoriev I.V."/>
            <person name="Machida M."/>
            <person name="Baker S.E."/>
            <person name="Andersen M.R."/>
        </authorList>
    </citation>
    <scope>NUCLEOTIDE SEQUENCE [LARGE SCALE GENOMIC DNA]</scope>
    <source>
        <strain evidence="1 2">CBS 117635</strain>
    </source>
</reference>